<comment type="caution">
    <text evidence="1">The sequence shown here is derived from an EMBL/GenBank/DDBJ whole genome shotgun (WGS) entry which is preliminary data.</text>
</comment>
<dbReference type="EMBL" id="VICG01000007">
    <property type="protein sequence ID" value="KAA8570335.1"/>
    <property type="molecule type" value="Genomic_DNA"/>
</dbReference>
<evidence type="ECO:0000313" key="1">
    <source>
        <dbReference type="EMBL" id="KAA8570335.1"/>
    </source>
</evidence>
<dbReference type="AlphaFoldDB" id="A0A5M9JU06"/>
<accession>A0A5M9JU06</accession>
<organism evidence="1 2">
    <name type="scientific">Monilinia fructicola</name>
    <name type="common">Brown rot fungus</name>
    <name type="synonym">Ciboria fructicola</name>
    <dbReference type="NCBI Taxonomy" id="38448"/>
    <lineage>
        <taxon>Eukaryota</taxon>
        <taxon>Fungi</taxon>
        <taxon>Dikarya</taxon>
        <taxon>Ascomycota</taxon>
        <taxon>Pezizomycotina</taxon>
        <taxon>Leotiomycetes</taxon>
        <taxon>Helotiales</taxon>
        <taxon>Sclerotiniaceae</taxon>
        <taxon>Monilinia</taxon>
    </lineage>
</organism>
<keyword evidence="2" id="KW-1185">Reference proteome</keyword>
<name>A0A5M9JU06_MONFR</name>
<evidence type="ECO:0000313" key="2">
    <source>
        <dbReference type="Proteomes" id="UP000322873"/>
    </source>
</evidence>
<proteinExistence type="predicted"/>
<sequence length="84" mass="10097">MSRAYISHYYRNLFVKLIVTTKLRKAREVFQLSRKEVDQKSEHESRPPIFMQRHISFALETNEPIERQCTFNNQLQKPISEVSQ</sequence>
<dbReference type="Proteomes" id="UP000322873">
    <property type="component" value="Unassembled WGS sequence"/>
</dbReference>
<protein>
    <submittedName>
        <fullName evidence="1">Uncharacterized protein</fullName>
    </submittedName>
</protein>
<reference evidence="1 2" key="1">
    <citation type="submission" date="2019-06" db="EMBL/GenBank/DDBJ databases">
        <title>Genome Sequence of the Brown Rot Fungal Pathogen Monilinia fructicola.</title>
        <authorList>
            <person name="De Miccolis Angelini R.M."/>
            <person name="Landi L."/>
            <person name="Abate D."/>
            <person name="Pollastro S."/>
            <person name="Romanazzi G."/>
            <person name="Faretra F."/>
        </authorList>
    </citation>
    <scope>NUCLEOTIDE SEQUENCE [LARGE SCALE GENOMIC DNA]</scope>
    <source>
        <strain evidence="1 2">Mfrc123</strain>
    </source>
</reference>
<gene>
    <name evidence="1" type="ORF">EYC84_002635</name>
</gene>